<dbReference type="InterPro" id="IPR004327">
    <property type="entry name" value="Phstyr_phstse_ac"/>
</dbReference>
<organism evidence="9 10">
    <name type="scientific">Tuber aestivum</name>
    <name type="common">summer truffle</name>
    <dbReference type="NCBI Taxonomy" id="59557"/>
    <lineage>
        <taxon>Eukaryota</taxon>
        <taxon>Fungi</taxon>
        <taxon>Dikarya</taxon>
        <taxon>Ascomycota</taxon>
        <taxon>Pezizomycotina</taxon>
        <taxon>Pezizomycetes</taxon>
        <taxon>Pezizales</taxon>
        <taxon>Tuberaceae</taxon>
        <taxon>Tuber</taxon>
    </lineage>
</organism>
<gene>
    <name evidence="9" type="ORF">GSTUAT00008392001</name>
</gene>
<comment type="function">
    <text evidence="7">PPIases accelerate the folding of proteins. It catalyzes the cis-trans isomerization of proline imidic peptide bonds in oligopeptides. Acts as a regulatory subunit for PP2A-like phosphatases modulating their activity or substrate specificity, probably by inducing a conformational change in the catalytic subunit, a direct target of the PPIase. Can reactivate inactive phosphatase PP2A-phosphatase methylesterase complexes (PP2Ai) in presence of ATP and Mg(2+) by dissociating the inactive form from the complex.</text>
</comment>
<dbReference type="EC" id="5.2.1.8" evidence="8"/>
<comment type="subcellular location">
    <subcellularLocation>
        <location evidence="2 8">Cytoplasm</location>
    </subcellularLocation>
</comment>
<dbReference type="InterPro" id="IPR037218">
    <property type="entry name" value="PTPA_sf"/>
</dbReference>
<evidence type="ECO:0000256" key="3">
    <source>
        <dbReference type="ARBA" id="ARBA00011019"/>
    </source>
</evidence>
<dbReference type="PIRSF" id="PIRSF016325">
    <property type="entry name" value="Phstyr_phstse_ac"/>
    <property type="match status" value="1"/>
</dbReference>
<dbReference type="GO" id="GO:0005634">
    <property type="term" value="C:nucleus"/>
    <property type="evidence" value="ECO:0007669"/>
    <property type="project" value="TreeGrafter"/>
</dbReference>
<dbReference type="FunFam" id="1.20.120.1150:FF:000002">
    <property type="entry name" value="Serine/threonine-protein phosphatase 2A activator"/>
    <property type="match status" value="1"/>
</dbReference>
<dbReference type="Proteomes" id="UP001412239">
    <property type="component" value="Unassembled WGS sequence"/>
</dbReference>
<dbReference type="GO" id="GO:0005737">
    <property type="term" value="C:cytoplasm"/>
    <property type="evidence" value="ECO:0007669"/>
    <property type="project" value="UniProtKB-SubCell"/>
</dbReference>
<feature type="non-terminal residue" evidence="9">
    <location>
        <position position="1"/>
    </location>
</feature>
<dbReference type="GO" id="GO:0000159">
    <property type="term" value="C:protein phosphatase type 2A complex"/>
    <property type="evidence" value="ECO:0007669"/>
    <property type="project" value="TreeGrafter"/>
</dbReference>
<keyword evidence="4 8" id="KW-0963">Cytoplasm</keyword>
<evidence type="ECO:0000256" key="7">
    <source>
        <dbReference type="ARBA" id="ARBA00025287"/>
    </source>
</evidence>
<comment type="similarity">
    <text evidence="3 8">Belongs to the PTPA-type PPIase family.</text>
</comment>
<dbReference type="InterPro" id="IPR043170">
    <property type="entry name" value="PTPA_C_lid"/>
</dbReference>
<dbReference type="AlphaFoldDB" id="A0A292PL74"/>
<dbReference type="PANTHER" id="PTHR10012">
    <property type="entry name" value="SERINE/THREONINE-PROTEIN PHOSPHATASE 2A REGULATORY SUBUNIT B"/>
    <property type="match status" value="1"/>
</dbReference>
<dbReference type="GO" id="GO:0007052">
    <property type="term" value="P:mitotic spindle organization"/>
    <property type="evidence" value="ECO:0007669"/>
    <property type="project" value="TreeGrafter"/>
</dbReference>
<accession>A0A292PL74</accession>
<dbReference type="PANTHER" id="PTHR10012:SF5">
    <property type="entry name" value="SERINE_THREONINE-PROTEIN PHOSPHATASE 2A ACTIVATOR 2"/>
    <property type="match status" value="1"/>
</dbReference>
<evidence type="ECO:0000256" key="6">
    <source>
        <dbReference type="ARBA" id="ARBA00023235"/>
    </source>
</evidence>
<dbReference type="GO" id="GO:0003755">
    <property type="term" value="F:peptidyl-prolyl cis-trans isomerase activity"/>
    <property type="evidence" value="ECO:0007669"/>
    <property type="project" value="UniProtKB-KW"/>
</dbReference>
<dbReference type="SUPFAM" id="SSF140984">
    <property type="entry name" value="PTPA-like"/>
    <property type="match status" value="1"/>
</dbReference>
<dbReference type="CDD" id="cd04087">
    <property type="entry name" value="PTPA"/>
    <property type="match status" value="1"/>
</dbReference>
<dbReference type="EMBL" id="LN891200">
    <property type="protein sequence ID" value="CUS07511.1"/>
    <property type="molecule type" value="Genomic_DNA"/>
</dbReference>
<dbReference type="Pfam" id="PF03095">
    <property type="entry name" value="PTPA"/>
    <property type="match status" value="1"/>
</dbReference>
<reference evidence="9" key="1">
    <citation type="submission" date="2015-10" db="EMBL/GenBank/DDBJ databases">
        <authorList>
            <person name="Regsiter A."/>
            <person name="william w."/>
        </authorList>
    </citation>
    <scope>NUCLEOTIDE SEQUENCE</scope>
    <source>
        <strain evidence="9">Montdore</strain>
    </source>
</reference>
<keyword evidence="10" id="KW-1185">Reference proteome</keyword>
<evidence type="ECO:0000256" key="1">
    <source>
        <dbReference type="ARBA" id="ARBA00000971"/>
    </source>
</evidence>
<comment type="catalytic activity">
    <reaction evidence="1 8">
        <text>[protein]-peptidylproline (omega=180) = [protein]-peptidylproline (omega=0)</text>
        <dbReference type="Rhea" id="RHEA:16237"/>
        <dbReference type="Rhea" id="RHEA-COMP:10747"/>
        <dbReference type="Rhea" id="RHEA-COMP:10748"/>
        <dbReference type="ChEBI" id="CHEBI:83833"/>
        <dbReference type="ChEBI" id="CHEBI:83834"/>
        <dbReference type="EC" id="5.2.1.8"/>
    </reaction>
</comment>
<evidence type="ECO:0000256" key="2">
    <source>
        <dbReference type="ARBA" id="ARBA00004496"/>
    </source>
</evidence>
<proteinExistence type="inferred from homology"/>
<name>A0A292PL74_9PEZI</name>
<keyword evidence="5 8" id="KW-0697">Rotamase</keyword>
<evidence type="ECO:0000256" key="4">
    <source>
        <dbReference type="ARBA" id="ARBA00022490"/>
    </source>
</evidence>
<evidence type="ECO:0000313" key="10">
    <source>
        <dbReference type="Proteomes" id="UP001412239"/>
    </source>
</evidence>
<dbReference type="Gene3D" id="1.20.120.1150">
    <property type="match status" value="1"/>
</dbReference>
<dbReference type="GO" id="GO:0008160">
    <property type="term" value="F:protein tyrosine phosphatase activator activity"/>
    <property type="evidence" value="ECO:0007669"/>
    <property type="project" value="TreeGrafter"/>
</dbReference>
<keyword evidence="6 8" id="KW-0413">Isomerase</keyword>
<evidence type="ECO:0000256" key="8">
    <source>
        <dbReference type="RuleBase" id="RU361210"/>
    </source>
</evidence>
<protein>
    <recommendedName>
        <fullName evidence="8">Serine/threonine-protein phosphatase 2A activator</fullName>
        <ecNumber evidence="8">5.2.1.8</ecNumber>
    </recommendedName>
    <alternativeName>
        <fullName evidence="8">Phosphotyrosyl phosphatase activator</fullName>
    </alternativeName>
</protein>
<sequence length="399" mass="44380">MPSSLNKPPTAPTVPPPLLCPSPPQLSSISFQQPVRRILTPADLALFQSSQTHILITSFIGDLNNSVLNLPLSHPAPRPAVVDKLLSVLDAVDAIVDHHPAEDAGGSRFGNAAFRGFYDEVGKRFEDLHEGILEGLEGEAVKKGAMKEIRAYFTEAFGNRTRIDYGSGHELNYLVYLLCLHQLALLEPPTYAPLVLHLFTRYLTLMRKIQTTYYLEPAGSHGVWGLDDYQFLPFLFGSSQLYSHPYLRPKCIHDDEILEQFSKDYIYLSCISFINSIKVTAGLRWHSPMLDDISNARNWAKINSGMITMYEKEVLGKLPIMQHFLFGGLVSAAEGMGEDDGEEEEEEGEGARELVDREGMTHVHSTWGECCGIKVPAAIGARRAGEQASLRKVPRIPFD</sequence>
<evidence type="ECO:0000313" key="9">
    <source>
        <dbReference type="EMBL" id="CUS07511.1"/>
    </source>
</evidence>
<evidence type="ECO:0000256" key="5">
    <source>
        <dbReference type="ARBA" id="ARBA00023110"/>
    </source>
</evidence>